<dbReference type="Pfam" id="PF04548">
    <property type="entry name" value="AIG1"/>
    <property type="match status" value="1"/>
</dbReference>
<dbReference type="GeneTree" id="ENSGT01140000282522"/>
<evidence type="ECO:0000313" key="6">
    <source>
        <dbReference type="Proteomes" id="UP000265100"/>
    </source>
</evidence>
<dbReference type="InterPro" id="IPR045058">
    <property type="entry name" value="GIMA/IAN/Toc"/>
</dbReference>
<protein>
    <recommendedName>
        <fullName evidence="4">AIG1-type G domain-containing protein</fullName>
    </recommendedName>
</protein>
<dbReference type="GeneID" id="113029682"/>
<accession>A0A3P8R038</accession>
<comment type="similarity">
    <text evidence="1">Belongs to the TRAFAC class TrmE-Era-EngA-EngB-Septin-like GTPase superfamily. AIG1/Toc34/Toc159-like paraseptin GTPase family. IAN subfamily.</text>
</comment>
<feature type="domain" description="AIG1-type G" evidence="4">
    <location>
        <begin position="182"/>
        <end position="367"/>
    </location>
</feature>
<dbReference type="Ensembl" id="ENSACLT00000035657.2">
    <property type="protein sequence ID" value="ENSACLP00000034834.1"/>
    <property type="gene ID" value="ENSACLG00000023585.2"/>
</dbReference>
<evidence type="ECO:0000256" key="3">
    <source>
        <dbReference type="ARBA" id="ARBA00023134"/>
    </source>
</evidence>
<dbReference type="SUPFAM" id="SSF52540">
    <property type="entry name" value="P-loop containing nucleoside triphosphate hydrolases"/>
    <property type="match status" value="1"/>
</dbReference>
<dbReference type="FunFam" id="3.40.50.300:FF:000366">
    <property type="entry name" value="GTPase, IMAP family member 2"/>
    <property type="match status" value="1"/>
</dbReference>
<reference evidence="6" key="2">
    <citation type="submission" date="2023-03" db="EMBL/GenBank/DDBJ databases">
        <authorList>
            <consortium name="Wellcome Sanger Institute Data Sharing"/>
        </authorList>
    </citation>
    <scope>NUCLEOTIDE SEQUENCE [LARGE SCALE GENOMIC DNA]</scope>
</reference>
<dbReference type="InterPro" id="IPR027417">
    <property type="entry name" value="P-loop_NTPase"/>
</dbReference>
<dbReference type="PROSITE" id="PS51720">
    <property type="entry name" value="G_AIG1"/>
    <property type="match status" value="1"/>
</dbReference>
<dbReference type="PANTHER" id="PTHR10903">
    <property type="entry name" value="GTPASE, IMAP FAMILY MEMBER-RELATED"/>
    <property type="match status" value="1"/>
</dbReference>
<sequence length="367" mass="41687">MSHNKISVVLLGNVDYLKKSLITIILGKDAIKLSETGAHKNREIYQDDKFVFTCISDTNNAIKELFLENPVPDMCVLMVENEFSLDHVWQQIGNLKEVTGKPKDEFIVVLPGIRTTSDYPFKCYTMLQFFTQLNDLVKMKDETNMRPAYNPGSQHQTDMKGGRFSNTTYEDPMMTSKRKCTITNVNLVLVGMAGTGKSASANSILRKEAFLSTSSSSSVTRECQVEQREINGVHVRVIDTPDIFDDEMPSSVREKHVKRCKQLCESKPCVFVLVMHASRFTDGERDILKKLERAFGSKVREKTVILFTRGDDLQRARMSLEDFLHRCQPALKEIIQKCGNRCVLFENMSDSCQVEKLMNLAIALSKQ</sequence>
<dbReference type="PANTHER" id="PTHR10903:SF188">
    <property type="entry name" value="GTPASE IMAP FAMILY MEMBER 2-LIKE-RELATED"/>
    <property type="match status" value="1"/>
</dbReference>
<dbReference type="RefSeq" id="XP_026036441.1">
    <property type="nucleotide sequence ID" value="XM_026180656.1"/>
</dbReference>
<name>A0A3P8R038_ASTCA</name>
<dbReference type="InterPro" id="IPR006703">
    <property type="entry name" value="G_AIG1"/>
</dbReference>
<dbReference type="Proteomes" id="UP000265100">
    <property type="component" value="Chromosome 9"/>
</dbReference>
<keyword evidence="2" id="KW-0547">Nucleotide-binding</keyword>
<reference evidence="5 6" key="1">
    <citation type="submission" date="2018-05" db="EMBL/GenBank/DDBJ databases">
        <authorList>
            <person name="Datahose"/>
        </authorList>
    </citation>
    <scope>NUCLEOTIDE SEQUENCE</scope>
</reference>
<evidence type="ECO:0000256" key="2">
    <source>
        <dbReference type="ARBA" id="ARBA00022741"/>
    </source>
</evidence>
<dbReference type="STRING" id="8154.ENSACLP00000034834"/>
<dbReference type="GO" id="GO:0005525">
    <property type="term" value="F:GTP binding"/>
    <property type="evidence" value="ECO:0007669"/>
    <property type="project" value="UniProtKB-KW"/>
</dbReference>
<evidence type="ECO:0000256" key="1">
    <source>
        <dbReference type="ARBA" id="ARBA00008535"/>
    </source>
</evidence>
<organism evidence="5 6">
    <name type="scientific">Astatotilapia calliptera</name>
    <name type="common">Eastern happy</name>
    <name type="synonym">Chromis callipterus</name>
    <dbReference type="NCBI Taxonomy" id="8154"/>
    <lineage>
        <taxon>Eukaryota</taxon>
        <taxon>Metazoa</taxon>
        <taxon>Chordata</taxon>
        <taxon>Craniata</taxon>
        <taxon>Vertebrata</taxon>
        <taxon>Euteleostomi</taxon>
        <taxon>Actinopterygii</taxon>
        <taxon>Neopterygii</taxon>
        <taxon>Teleostei</taxon>
        <taxon>Neoteleostei</taxon>
        <taxon>Acanthomorphata</taxon>
        <taxon>Ovalentaria</taxon>
        <taxon>Cichlomorphae</taxon>
        <taxon>Cichliformes</taxon>
        <taxon>Cichlidae</taxon>
        <taxon>African cichlids</taxon>
        <taxon>Pseudocrenilabrinae</taxon>
        <taxon>Haplochromini</taxon>
        <taxon>Astatotilapia</taxon>
    </lineage>
</organism>
<evidence type="ECO:0000313" key="5">
    <source>
        <dbReference type="Ensembl" id="ENSACLP00000034834.1"/>
    </source>
</evidence>
<dbReference type="OrthoDB" id="8954335at2759"/>
<keyword evidence="6" id="KW-1185">Reference proteome</keyword>
<dbReference type="AlphaFoldDB" id="A0A3P8R038"/>
<dbReference type="Gene3D" id="3.40.50.300">
    <property type="entry name" value="P-loop containing nucleotide triphosphate hydrolases"/>
    <property type="match status" value="1"/>
</dbReference>
<evidence type="ECO:0000259" key="4">
    <source>
        <dbReference type="PROSITE" id="PS51720"/>
    </source>
</evidence>
<keyword evidence="3" id="KW-0342">GTP-binding</keyword>
<proteinExistence type="inferred from homology"/>
<dbReference type="Bgee" id="ENSACLG00000023585">
    <property type="expression patterns" value="Expressed in zone of skin"/>
</dbReference>
<reference evidence="5" key="4">
    <citation type="submission" date="2025-09" db="UniProtKB">
        <authorList>
            <consortium name="Ensembl"/>
        </authorList>
    </citation>
    <scope>IDENTIFICATION</scope>
</reference>
<reference evidence="5" key="3">
    <citation type="submission" date="2025-08" db="UniProtKB">
        <authorList>
            <consortium name="Ensembl"/>
        </authorList>
    </citation>
    <scope>IDENTIFICATION</scope>
</reference>